<gene>
    <name evidence="3" type="ORF">PGUG_03954</name>
</gene>
<dbReference type="InterPro" id="IPR032675">
    <property type="entry name" value="LRR_dom_sf"/>
</dbReference>
<dbReference type="SUPFAM" id="SSF52058">
    <property type="entry name" value="L domain-like"/>
    <property type="match status" value="1"/>
</dbReference>
<dbReference type="InterPro" id="IPR001611">
    <property type="entry name" value="Leu-rich_rpt"/>
</dbReference>
<dbReference type="AlphaFoldDB" id="A5DL03"/>
<reference evidence="3 4" key="1">
    <citation type="journal article" date="2009" name="Nature">
        <title>Evolution of pathogenicity and sexual reproduction in eight Candida genomes.</title>
        <authorList>
            <person name="Butler G."/>
            <person name="Rasmussen M.D."/>
            <person name="Lin M.F."/>
            <person name="Santos M.A."/>
            <person name="Sakthikumar S."/>
            <person name="Munro C.A."/>
            <person name="Rheinbay E."/>
            <person name="Grabherr M."/>
            <person name="Forche A."/>
            <person name="Reedy J.L."/>
            <person name="Agrafioti I."/>
            <person name="Arnaud M.B."/>
            <person name="Bates S."/>
            <person name="Brown A.J."/>
            <person name="Brunke S."/>
            <person name="Costanzo M.C."/>
            <person name="Fitzpatrick D.A."/>
            <person name="de Groot P.W."/>
            <person name="Harris D."/>
            <person name="Hoyer L.L."/>
            <person name="Hube B."/>
            <person name="Klis F.M."/>
            <person name="Kodira C."/>
            <person name="Lennard N."/>
            <person name="Logue M.E."/>
            <person name="Martin R."/>
            <person name="Neiman A.M."/>
            <person name="Nikolaou E."/>
            <person name="Quail M.A."/>
            <person name="Quinn J."/>
            <person name="Santos M.C."/>
            <person name="Schmitzberger F.F."/>
            <person name="Sherlock G."/>
            <person name="Shah P."/>
            <person name="Silverstein K.A."/>
            <person name="Skrzypek M.S."/>
            <person name="Soll D."/>
            <person name="Staggs R."/>
            <person name="Stansfield I."/>
            <person name="Stumpf M.P."/>
            <person name="Sudbery P.E."/>
            <person name="Srikantha T."/>
            <person name="Zeng Q."/>
            <person name="Berman J."/>
            <person name="Berriman M."/>
            <person name="Heitman J."/>
            <person name="Gow N.A."/>
            <person name="Lorenz M.C."/>
            <person name="Birren B.W."/>
            <person name="Kellis M."/>
            <person name="Cuomo C.A."/>
        </authorList>
    </citation>
    <scope>NUCLEOTIDE SEQUENCE [LARGE SCALE GENOMIC DNA]</scope>
    <source>
        <strain evidence="4">ATCC 6260 / CBS 566 / DSM 6381 / JCM 1539 / NBRC 10279 / NRRL Y-324</strain>
    </source>
</reference>
<dbReference type="PANTHER" id="PTHR45712">
    <property type="entry name" value="AGAP008170-PA"/>
    <property type="match status" value="1"/>
</dbReference>
<dbReference type="VEuPathDB" id="FungiDB:PGUG_03954"/>
<keyword evidence="4" id="KW-1185">Reference proteome</keyword>
<evidence type="ECO:0000256" key="1">
    <source>
        <dbReference type="ARBA" id="ARBA00022614"/>
    </source>
</evidence>
<organism evidence="3 4">
    <name type="scientific">Meyerozyma guilliermondii (strain ATCC 6260 / CBS 566 / DSM 6381 / JCM 1539 / NBRC 10279 / NRRL Y-324)</name>
    <name type="common">Yeast</name>
    <name type="synonym">Candida guilliermondii</name>
    <dbReference type="NCBI Taxonomy" id="294746"/>
    <lineage>
        <taxon>Eukaryota</taxon>
        <taxon>Fungi</taxon>
        <taxon>Dikarya</taxon>
        <taxon>Ascomycota</taxon>
        <taxon>Saccharomycotina</taxon>
        <taxon>Pichiomycetes</taxon>
        <taxon>Debaryomycetaceae</taxon>
        <taxon>Meyerozyma</taxon>
    </lineage>
</organism>
<dbReference type="OrthoDB" id="4073735at2759"/>
<dbReference type="Gene3D" id="3.80.10.10">
    <property type="entry name" value="Ribonuclease Inhibitor"/>
    <property type="match status" value="2"/>
</dbReference>
<dbReference type="InParanoid" id="A5DL03"/>
<dbReference type="PANTHER" id="PTHR45712:SF22">
    <property type="entry name" value="INSULIN-LIKE GROWTH FACTOR-BINDING PROTEIN COMPLEX ACID LABILE SUBUNIT"/>
    <property type="match status" value="1"/>
</dbReference>
<dbReference type="RefSeq" id="XP_001483225.2">
    <property type="nucleotide sequence ID" value="XM_001483175.1"/>
</dbReference>
<dbReference type="EMBL" id="CH408159">
    <property type="protein sequence ID" value="EDK39856.2"/>
    <property type="molecule type" value="Genomic_DNA"/>
</dbReference>
<name>A5DL03_PICGU</name>
<evidence type="ECO:0000313" key="4">
    <source>
        <dbReference type="Proteomes" id="UP000001997"/>
    </source>
</evidence>
<dbReference type="GeneID" id="5125623"/>
<evidence type="ECO:0000256" key="2">
    <source>
        <dbReference type="ARBA" id="ARBA00022737"/>
    </source>
</evidence>
<sequence>MNLDTLPCEIVTRCFSYLSTKLLISILQLENIPENIFQAVAENCNNLWYSKQIRGANKQRIEGIEAHYETDFDQFLRIREIIEKKSPQCPLWFHCTWENIHQMHQTLDEINFVYNNQKLGIHVDLKDSTFRDYPLFSDHDINLKITSLSLDVHFASCLDLNSFPKLETFYGKECEIIVDYAHPSLKNLYLSHGIFSTLPVNLKKLVAKDCTIIMNEHHPKLETLRELIIEDARAPHNCTLLLQVLWNRNLKTFSCTGLHPSDTTEVHSMIGPKVTNLGLDDSHPSTSLPYLVSFDGTDLNNMANFIHVSSLTLRQPWGDINDCQLPPNLSELILESPSGKISSLKFPSNLLKLSITNGKFEDLSNFNFPPGIVDLNIEACHINSASGCLKPSLPARLKRLSLQANSLSSFRAVLPCCEYLSLSYNELTEVQIEAPVLELLDLTKNQLTSIPRLPACLQVLILRENKLAISQMSELPSSIKLLDLSRAEYLALQNYTFPSSVQELYLSEIESLTMSGVKFAKGSKLKELDITRSRITRIDDSFSYSIDNGMIELPPGLKVLKMQGTFLSNIKKLTIPQTVTFLDLRDNDLNSFKVETHIETLYLNGNNLKREFVVPNGSELRVLDLTNAGYSFDILRAEKLIQLRLGEDYEVIDISKLPVNFQRDHTESHEMGLPSSSPWDLFRNQYKFSYIRPPRDISRTLNSMNQESPWLFLRNPISEDNMSSHVSETYLNRFQESPFLSLRNSTRMRNWQTSNLGVASRGWLLS</sequence>
<dbReference type="PROSITE" id="PS51450">
    <property type="entry name" value="LRR"/>
    <property type="match status" value="1"/>
</dbReference>
<dbReference type="KEGG" id="pgu:PGUG_03954"/>
<proteinExistence type="predicted"/>
<dbReference type="HOGENOM" id="CLU_020814_0_0_1"/>
<dbReference type="InterPro" id="IPR050333">
    <property type="entry name" value="SLRP"/>
</dbReference>
<keyword evidence="1" id="KW-0433">Leucine-rich repeat</keyword>
<dbReference type="Proteomes" id="UP000001997">
    <property type="component" value="Unassembled WGS sequence"/>
</dbReference>
<evidence type="ECO:0008006" key="5">
    <source>
        <dbReference type="Google" id="ProtNLM"/>
    </source>
</evidence>
<keyword evidence="2" id="KW-0677">Repeat</keyword>
<evidence type="ECO:0000313" key="3">
    <source>
        <dbReference type="EMBL" id="EDK39856.2"/>
    </source>
</evidence>
<protein>
    <recommendedName>
        <fullName evidence="5">F-box domain-containing protein</fullName>
    </recommendedName>
</protein>
<accession>A5DL03</accession>